<evidence type="ECO:0000256" key="9">
    <source>
        <dbReference type="ARBA" id="ARBA00023136"/>
    </source>
</evidence>
<evidence type="ECO:0000256" key="3">
    <source>
        <dbReference type="ARBA" id="ARBA00007808"/>
    </source>
</evidence>
<dbReference type="AlphaFoldDB" id="A0A0L0HJE7"/>
<feature type="transmembrane region" description="Helical" evidence="11">
    <location>
        <begin position="267"/>
        <end position="288"/>
    </location>
</feature>
<proteinExistence type="inferred from homology"/>
<comment type="similarity">
    <text evidence="3">Belongs to the SLAC1 S-type anion channel family.</text>
</comment>
<feature type="transmembrane region" description="Helical" evidence="11">
    <location>
        <begin position="329"/>
        <end position="352"/>
    </location>
</feature>
<keyword evidence="6 11" id="KW-0812">Transmembrane</keyword>
<feature type="transmembrane region" description="Helical" evidence="11">
    <location>
        <begin position="228"/>
        <end position="247"/>
    </location>
</feature>
<dbReference type="InParanoid" id="A0A0L0HJE7"/>
<dbReference type="Pfam" id="PF03595">
    <property type="entry name" value="SLAC1"/>
    <property type="match status" value="1"/>
</dbReference>
<evidence type="ECO:0000256" key="11">
    <source>
        <dbReference type="SAM" id="Phobius"/>
    </source>
</evidence>
<feature type="transmembrane region" description="Helical" evidence="11">
    <location>
        <begin position="300"/>
        <end position="317"/>
    </location>
</feature>
<dbReference type="OrthoDB" id="1099at2759"/>
<evidence type="ECO:0000256" key="4">
    <source>
        <dbReference type="ARBA" id="ARBA00022448"/>
    </source>
</evidence>
<keyword evidence="13" id="KW-1185">Reference proteome</keyword>
<dbReference type="InterPro" id="IPR038665">
    <property type="entry name" value="Voltage-dep_anion_channel_sf"/>
</dbReference>
<evidence type="ECO:0000256" key="1">
    <source>
        <dbReference type="ARBA" id="ARBA00004127"/>
    </source>
</evidence>
<dbReference type="GO" id="GO:0012505">
    <property type="term" value="C:endomembrane system"/>
    <property type="evidence" value="ECO:0007669"/>
    <property type="project" value="UniProtKB-SubCell"/>
</dbReference>
<evidence type="ECO:0000256" key="8">
    <source>
        <dbReference type="ARBA" id="ARBA00023065"/>
    </source>
</evidence>
<reference evidence="12 13" key="1">
    <citation type="submission" date="2009-08" db="EMBL/GenBank/DDBJ databases">
        <title>The Genome Sequence of Spizellomyces punctatus strain DAOM BR117.</title>
        <authorList>
            <consortium name="The Broad Institute Genome Sequencing Platform"/>
            <person name="Russ C."/>
            <person name="Cuomo C."/>
            <person name="Shea T."/>
            <person name="Young S.K."/>
            <person name="Zeng Q."/>
            <person name="Koehrsen M."/>
            <person name="Haas B."/>
            <person name="Borodovsky M."/>
            <person name="Guigo R."/>
            <person name="Alvarado L."/>
            <person name="Berlin A."/>
            <person name="Bochicchio J."/>
            <person name="Borenstein D."/>
            <person name="Chapman S."/>
            <person name="Chen Z."/>
            <person name="Engels R."/>
            <person name="Freedman E."/>
            <person name="Gellesch M."/>
            <person name="Goldberg J."/>
            <person name="Griggs A."/>
            <person name="Gujja S."/>
            <person name="Heiman D."/>
            <person name="Hepburn T."/>
            <person name="Howarth C."/>
            <person name="Jen D."/>
            <person name="Larson L."/>
            <person name="Lewis B."/>
            <person name="Mehta T."/>
            <person name="Park D."/>
            <person name="Pearson M."/>
            <person name="Roberts A."/>
            <person name="Saif S."/>
            <person name="Shenoy N."/>
            <person name="Sisk P."/>
            <person name="Stolte C."/>
            <person name="Sykes S."/>
            <person name="Thomson T."/>
            <person name="Walk T."/>
            <person name="White J."/>
            <person name="Yandava C."/>
            <person name="Burger G."/>
            <person name="Gray M.W."/>
            <person name="Holland P.W.H."/>
            <person name="King N."/>
            <person name="Lang F.B.F."/>
            <person name="Roger A.J."/>
            <person name="Ruiz-Trillo I."/>
            <person name="Lander E."/>
            <person name="Nusbaum C."/>
        </authorList>
    </citation>
    <scope>NUCLEOTIDE SEQUENCE [LARGE SCALE GENOMIC DNA]</scope>
    <source>
        <strain evidence="12 13">DAOM BR117</strain>
    </source>
</reference>
<organism evidence="12 13">
    <name type="scientific">Spizellomyces punctatus (strain DAOM BR117)</name>
    <dbReference type="NCBI Taxonomy" id="645134"/>
    <lineage>
        <taxon>Eukaryota</taxon>
        <taxon>Fungi</taxon>
        <taxon>Fungi incertae sedis</taxon>
        <taxon>Chytridiomycota</taxon>
        <taxon>Chytridiomycota incertae sedis</taxon>
        <taxon>Chytridiomycetes</taxon>
        <taxon>Spizellomycetales</taxon>
        <taxon>Spizellomycetaceae</taxon>
        <taxon>Spizellomyces</taxon>
    </lineage>
</organism>
<dbReference type="RefSeq" id="XP_016609059.1">
    <property type="nucleotide sequence ID" value="XM_016752359.1"/>
</dbReference>
<evidence type="ECO:0000313" key="13">
    <source>
        <dbReference type="Proteomes" id="UP000053201"/>
    </source>
</evidence>
<evidence type="ECO:0000313" key="12">
    <source>
        <dbReference type="EMBL" id="KND01020.1"/>
    </source>
</evidence>
<dbReference type="GeneID" id="27687581"/>
<keyword evidence="5" id="KW-1003">Cell membrane</keyword>
<dbReference type="Gene3D" id="1.50.10.150">
    <property type="entry name" value="Voltage-dependent anion channel"/>
    <property type="match status" value="1"/>
</dbReference>
<accession>A0A0L0HJE7</accession>
<evidence type="ECO:0000256" key="6">
    <source>
        <dbReference type="ARBA" id="ARBA00022692"/>
    </source>
</evidence>
<keyword evidence="9 11" id="KW-0472">Membrane</keyword>
<evidence type="ECO:0000256" key="5">
    <source>
        <dbReference type="ARBA" id="ARBA00022475"/>
    </source>
</evidence>
<feature type="transmembrane region" description="Helical" evidence="11">
    <location>
        <begin position="104"/>
        <end position="123"/>
    </location>
</feature>
<sequence length="404" mass="45890">MHSKMQSTAMEEGRTSRETRSRPPWLARIPVTSVGVIPGLAAQSLLFKYLASLPWVHISDTIHVVLWFISLVVSSVAAILYAFKALRYPRICSWELHHPLRHNDFFLFLIGAFLMTLAYPESFLGHANFEIPFCILTILHLIGCLFVYGGWMSSMQKPKLGISYRDAEPSYLFTLVPWFLSSSLGALIGWLEVATFLFYVGSFYWIVMYVSLWQNFSMAREHLETSGAVPQVFLTVAPSAIASLAWVNVSRITLSDMPSGTTDHLGHIGRFFLFNSLAAGVLIVPSLWRAYLRTIPQKSYLPWWAATFPTAAVAMATSEYSKVVNTPTVHVLVWICCGIAWGTFLFVLVWNLHGVFTWRAWKDPLLEKEHIWERMESTDTVMEEVRCDLGEDRAESNRRTTTFA</sequence>
<feature type="compositionally biased region" description="Basic and acidic residues" evidence="10">
    <location>
        <begin position="11"/>
        <end position="21"/>
    </location>
</feature>
<feature type="transmembrane region" description="Helical" evidence="11">
    <location>
        <begin position="62"/>
        <end position="83"/>
    </location>
</feature>
<feature type="transmembrane region" description="Helical" evidence="11">
    <location>
        <begin position="196"/>
        <end position="216"/>
    </location>
</feature>
<evidence type="ECO:0000256" key="2">
    <source>
        <dbReference type="ARBA" id="ARBA00004236"/>
    </source>
</evidence>
<keyword evidence="8" id="KW-0406">Ion transport</keyword>
<protein>
    <recommendedName>
        <fullName evidence="14">C4-dicarboxylate transporter/malic acid transporter</fullName>
    </recommendedName>
</protein>
<name>A0A0L0HJE7_SPIPD</name>
<evidence type="ECO:0008006" key="14">
    <source>
        <dbReference type="Google" id="ProtNLM"/>
    </source>
</evidence>
<dbReference type="eggNOG" id="ENOG502QQKN">
    <property type="taxonomic scope" value="Eukaryota"/>
</dbReference>
<dbReference type="PANTHER" id="PTHR31269">
    <property type="entry name" value="S-TYPE ANION CHANNEL SLAH3"/>
    <property type="match status" value="1"/>
</dbReference>
<comment type="subcellular location">
    <subcellularLocation>
        <location evidence="2">Cell membrane</location>
    </subcellularLocation>
    <subcellularLocation>
        <location evidence="1">Endomembrane system</location>
        <topology evidence="1">Multi-pass membrane protein</topology>
    </subcellularLocation>
</comment>
<dbReference type="PANTHER" id="PTHR31269:SF2">
    <property type="entry name" value="S-TYPE ANION CHANNEL SLAH3"/>
    <property type="match status" value="1"/>
</dbReference>
<dbReference type="EMBL" id="KQ257455">
    <property type="protein sequence ID" value="KND01020.1"/>
    <property type="molecule type" value="Genomic_DNA"/>
</dbReference>
<dbReference type="GO" id="GO:0005886">
    <property type="term" value="C:plasma membrane"/>
    <property type="evidence" value="ECO:0007669"/>
    <property type="project" value="UniProtKB-SubCell"/>
</dbReference>
<dbReference type="Proteomes" id="UP000053201">
    <property type="component" value="Unassembled WGS sequence"/>
</dbReference>
<feature type="transmembrane region" description="Helical" evidence="11">
    <location>
        <begin position="25"/>
        <end position="50"/>
    </location>
</feature>
<dbReference type="GO" id="GO:0006873">
    <property type="term" value="P:intracellular monoatomic ion homeostasis"/>
    <property type="evidence" value="ECO:0007669"/>
    <property type="project" value="InterPro"/>
</dbReference>
<dbReference type="VEuPathDB" id="FungiDB:SPPG_04114"/>
<dbReference type="GO" id="GO:0008308">
    <property type="term" value="F:voltage-gated monoatomic anion channel activity"/>
    <property type="evidence" value="ECO:0007669"/>
    <property type="project" value="InterPro"/>
</dbReference>
<gene>
    <name evidence="12" type="ORF">SPPG_04114</name>
</gene>
<dbReference type="InterPro" id="IPR030183">
    <property type="entry name" value="SLAC/SLAH"/>
</dbReference>
<dbReference type="InterPro" id="IPR004695">
    <property type="entry name" value="SLAC1/Mae1/Ssu1/TehA"/>
</dbReference>
<evidence type="ECO:0000256" key="7">
    <source>
        <dbReference type="ARBA" id="ARBA00022989"/>
    </source>
</evidence>
<feature type="transmembrane region" description="Helical" evidence="11">
    <location>
        <begin position="129"/>
        <end position="151"/>
    </location>
</feature>
<keyword evidence="4" id="KW-0813">Transport</keyword>
<feature type="region of interest" description="Disordered" evidence="10">
    <location>
        <begin position="1"/>
        <end position="21"/>
    </location>
</feature>
<dbReference type="OMA" id="RDLPRCC"/>
<feature type="transmembrane region" description="Helical" evidence="11">
    <location>
        <begin position="171"/>
        <end position="190"/>
    </location>
</feature>
<evidence type="ECO:0000256" key="10">
    <source>
        <dbReference type="SAM" id="MobiDB-lite"/>
    </source>
</evidence>
<keyword evidence="7 11" id="KW-1133">Transmembrane helix</keyword>